<reference evidence="1" key="3">
    <citation type="submission" date="2022-06" db="UniProtKB">
        <authorList>
            <consortium name="EnsemblPlants"/>
        </authorList>
    </citation>
    <scope>IDENTIFICATION</scope>
</reference>
<organism evidence="1 2">
    <name type="scientific">Triticum urartu</name>
    <name type="common">Red wild einkorn</name>
    <name type="synonym">Crithodium urartu</name>
    <dbReference type="NCBI Taxonomy" id="4572"/>
    <lineage>
        <taxon>Eukaryota</taxon>
        <taxon>Viridiplantae</taxon>
        <taxon>Streptophyta</taxon>
        <taxon>Embryophyta</taxon>
        <taxon>Tracheophyta</taxon>
        <taxon>Spermatophyta</taxon>
        <taxon>Magnoliopsida</taxon>
        <taxon>Liliopsida</taxon>
        <taxon>Poales</taxon>
        <taxon>Poaceae</taxon>
        <taxon>BOP clade</taxon>
        <taxon>Pooideae</taxon>
        <taxon>Triticodae</taxon>
        <taxon>Triticeae</taxon>
        <taxon>Triticinae</taxon>
        <taxon>Triticum</taxon>
    </lineage>
</organism>
<reference evidence="1" key="2">
    <citation type="submission" date="2018-03" db="EMBL/GenBank/DDBJ databases">
        <title>The Triticum urartu genome reveals the dynamic nature of wheat genome evolution.</title>
        <authorList>
            <person name="Ling H."/>
            <person name="Ma B."/>
            <person name="Shi X."/>
            <person name="Liu H."/>
            <person name="Dong L."/>
            <person name="Sun H."/>
            <person name="Cao Y."/>
            <person name="Gao Q."/>
            <person name="Zheng S."/>
            <person name="Li Y."/>
            <person name="Yu Y."/>
            <person name="Du H."/>
            <person name="Qi M."/>
            <person name="Li Y."/>
            <person name="Yu H."/>
            <person name="Cui Y."/>
            <person name="Wang N."/>
            <person name="Chen C."/>
            <person name="Wu H."/>
            <person name="Zhao Y."/>
            <person name="Zhang J."/>
            <person name="Li Y."/>
            <person name="Zhou W."/>
            <person name="Zhang B."/>
            <person name="Hu W."/>
            <person name="Eijk M."/>
            <person name="Tang J."/>
            <person name="Witsenboer H."/>
            <person name="Zhao S."/>
            <person name="Li Z."/>
            <person name="Zhang A."/>
            <person name="Wang D."/>
            <person name="Liang C."/>
        </authorList>
    </citation>
    <scope>NUCLEOTIDE SEQUENCE [LARGE SCALE GENOMIC DNA]</scope>
    <source>
        <strain evidence="1">cv. G1812</strain>
    </source>
</reference>
<evidence type="ECO:0000313" key="2">
    <source>
        <dbReference type="Proteomes" id="UP000015106"/>
    </source>
</evidence>
<protein>
    <submittedName>
        <fullName evidence="1">Uncharacterized protein</fullName>
    </submittedName>
</protein>
<sequence>MGDKLCHHPLILLFRPPLFSLFVRRPFSPSPFAAPEHHAARWIIRRP</sequence>
<reference evidence="2" key="1">
    <citation type="journal article" date="2013" name="Nature">
        <title>Draft genome of the wheat A-genome progenitor Triticum urartu.</title>
        <authorList>
            <person name="Ling H.Q."/>
            <person name="Zhao S."/>
            <person name="Liu D."/>
            <person name="Wang J."/>
            <person name="Sun H."/>
            <person name="Zhang C."/>
            <person name="Fan H."/>
            <person name="Li D."/>
            <person name="Dong L."/>
            <person name="Tao Y."/>
            <person name="Gao C."/>
            <person name="Wu H."/>
            <person name="Li Y."/>
            <person name="Cui Y."/>
            <person name="Guo X."/>
            <person name="Zheng S."/>
            <person name="Wang B."/>
            <person name="Yu K."/>
            <person name="Liang Q."/>
            <person name="Yang W."/>
            <person name="Lou X."/>
            <person name="Chen J."/>
            <person name="Feng M."/>
            <person name="Jian J."/>
            <person name="Zhang X."/>
            <person name="Luo G."/>
            <person name="Jiang Y."/>
            <person name="Liu J."/>
            <person name="Wang Z."/>
            <person name="Sha Y."/>
            <person name="Zhang B."/>
            <person name="Wu H."/>
            <person name="Tang D."/>
            <person name="Shen Q."/>
            <person name="Xue P."/>
            <person name="Zou S."/>
            <person name="Wang X."/>
            <person name="Liu X."/>
            <person name="Wang F."/>
            <person name="Yang Y."/>
            <person name="An X."/>
            <person name="Dong Z."/>
            <person name="Zhang K."/>
            <person name="Zhang X."/>
            <person name="Luo M.C."/>
            <person name="Dvorak J."/>
            <person name="Tong Y."/>
            <person name="Wang J."/>
            <person name="Yang H."/>
            <person name="Li Z."/>
            <person name="Wang D."/>
            <person name="Zhang A."/>
            <person name="Wang J."/>
        </authorList>
    </citation>
    <scope>NUCLEOTIDE SEQUENCE</scope>
    <source>
        <strain evidence="2">cv. G1812</strain>
    </source>
</reference>
<dbReference type="Gramene" id="TuG1812G0300000906.01.T03">
    <property type="protein sequence ID" value="TuG1812G0300000906.01.T03.cds444032"/>
    <property type="gene ID" value="TuG1812G0300000906.01"/>
</dbReference>
<accession>A0A8R7TRT1</accession>
<evidence type="ECO:0000313" key="1">
    <source>
        <dbReference type="EnsemblPlants" id="TuG1812G0300000906.01.T03.cds444032"/>
    </source>
</evidence>
<proteinExistence type="predicted"/>
<dbReference type="Proteomes" id="UP000015106">
    <property type="component" value="Chromosome 3"/>
</dbReference>
<keyword evidence="2" id="KW-1185">Reference proteome</keyword>
<dbReference type="EnsemblPlants" id="TuG1812G0300000906.01.T03">
    <property type="protein sequence ID" value="TuG1812G0300000906.01.T03.cds444032"/>
    <property type="gene ID" value="TuG1812G0300000906.01"/>
</dbReference>
<dbReference type="AlphaFoldDB" id="A0A8R7TRT1"/>
<name>A0A8R7TRT1_TRIUA</name>